<feature type="transmembrane region" description="Helical" evidence="1">
    <location>
        <begin position="32"/>
        <end position="53"/>
    </location>
</feature>
<evidence type="ECO:0000313" key="3">
    <source>
        <dbReference type="Proteomes" id="UP000886476"/>
    </source>
</evidence>
<keyword evidence="1" id="KW-1133">Transmembrane helix</keyword>
<keyword evidence="1" id="KW-0812">Transmembrane</keyword>
<gene>
    <name evidence="2" type="ORF">HL667_06385</name>
</gene>
<dbReference type="Proteomes" id="UP000886476">
    <property type="component" value="Unassembled WGS sequence"/>
</dbReference>
<protein>
    <recommendedName>
        <fullName evidence="4">Phosphatidate cytidylyltransferase</fullName>
    </recommendedName>
</protein>
<proteinExistence type="predicted"/>
<evidence type="ECO:0008006" key="4">
    <source>
        <dbReference type="Google" id="ProtNLM"/>
    </source>
</evidence>
<evidence type="ECO:0000313" key="2">
    <source>
        <dbReference type="EMBL" id="NPU64620.1"/>
    </source>
</evidence>
<accession>A0ABX2CAH7</accession>
<sequence>MRDRLINLGLALGLVASVILLSILCGATWQGVLATVLVGCFSVGAVEVIHWLYELIATFRGWFGWLS</sequence>
<name>A0ABX2CAH7_9BRAD</name>
<comment type="caution">
    <text evidence="2">The sequence shown here is derived from an EMBL/GenBank/DDBJ whole genome shotgun (WGS) entry which is preliminary data.</text>
</comment>
<dbReference type="RefSeq" id="WP_172109653.1">
    <property type="nucleotide sequence ID" value="NZ_JABFDN010000001.1"/>
</dbReference>
<dbReference type="EMBL" id="JABFDN010000001">
    <property type="protein sequence ID" value="NPU64620.1"/>
    <property type="molecule type" value="Genomic_DNA"/>
</dbReference>
<reference evidence="2" key="1">
    <citation type="submission" date="2020-05" db="EMBL/GenBank/DDBJ databases">
        <title>Nod-independent and nitrogen-fixing Bradyrhizobium aeschynomene sp. nov. isolated from nodules of Aeschynomene indica.</title>
        <authorList>
            <person name="Zhang Z."/>
        </authorList>
    </citation>
    <scope>NUCLEOTIDE SEQUENCE</scope>
    <source>
        <strain evidence="2">83012</strain>
    </source>
</reference>
<feature type="transmembrane region" description="Helical" evidence="1">
    <location>
        <begin position="6"/>
        <end position="25"/>
    </location>
</feature>
<keyword evidence="3" id="KW-1185">Reference proteome</keyword>
<organism evidence="2 3">
    <name type="scientific">Bradyrhizobium aeschynomenes</name>
    <dbReference type="NCBI Taxonomy" id="2734909"/>
    <lineage>
        <taxon>Bacteria</taxon>
        <taxon>Pseudomonadati</taxon>
        <taxon>Pseudomonadota</taxon>
        <taxon>Alphaproteobacteria</taxon>
        <taxon>Hyphomicrobiales</taxon>
        <taxon>Nitrobacteraceae</taxon>
        <taxon>Bradyrhizobium</taxon>
    </lineage>
</organism>
<keyword evidence="1" id="KW-0472">Membrane</keyword>
<evidence type="ECO:0000256" key="1">
    <source>
        <dbReference type="SAM" id="Phobius"/>
    </source>
</evidence>